<dbReference type="CDD" id="cd11304">
    <property type="entry name" value="Cadherin_repeat"/>
    <property type="match status" value="2"/>
</dbReference>
<feature type="domain" description="Cadherin" evidence="9">
    <location>
        <begin position="22"/>
        <end position="129"/>
    </location>
</feature>
<dbReference type="OMA" id="CMISENA"/>
<feature type="domain" description="Cadherin" evidence="9">
    <location>
        <begin position="130"/>
        <end position="242"/>
    </location>
</feature>
<evidence type="ECO:0000256" key="5">
    <source>
        <dbReference type="ARBA" id="ARBA00022889"/>
    </source>
</evidence>
<reference evidence="10" key="1">
    <citation type="submission" date="2025-08" db="UniProtKB">
        <authorList>
            <consortium name="Ensembl"/>
        </authorList>
    </citation>
    <scope>IDENTIFICATION</scope>
</reference>
<evidence type="ECO:0000256" key="3">
    <source>
        <dbReference type="ARBA" id="ARBA00022737"/>
    </source>
</evidence>
<accession>A0A3Q2XXH9</accession>
<dbReference type="PROSITE" id="PS50268">
    <property type="entry name" value="CADHERIN_2"/>
    <property type="match status" value="2"/>
</dbReference>
<reference evidence="10" key="2">
    <citation type="submission" date="2025-09" db="UniProtKB">
        <authorList>
            <consortium name="Ensembl"/>
        </authorList>
    </citation>
    <scope>IDENTIFICATION</scope>
</reference>
<evidence type="ECO:0000256" key="4">
    <source>
        <dbReference type="ARBA" id="ARBA00022837"/>
    </source>
</evidence>
<keyword evidence="7" id="KW-0472">Membrane</keyword>
<comment type="subcellular location">
    <subcellularLocation>
        <location evidence="1">Membrane</location>
    </subcellularLocation>
</comment>
<keyword evidence="4 8" id="KW-0106">Calcium</keyword>
<organism evidence="10 11">
    <name type="scientific">Hippocampus comes</name>
    <name type="common">Tiger tail seahorse</name>
    <dbReference type="NCBI Taxonomy" id="109280"/>
    <lineage>
        <taxon>Eukaryota</taxon>
        <taxon>Metazoa</taxon>
        <taxon>Chordata</taxon>
        <taxon>Craniata</taxon>
        <taxon>Vertebrata</taxon>
        <taxon>Euteleostomi</taxon>
        <taxon>Actinopterygii</taxon>
        <taxon>Neopterygii</taxon>
        <taxon>Teleostei</taxon>
        <taxon>Neoteleostei</taxon>
        <taxon>Acanthomorphata</taxon>
        <taxon>Syngnathiaria</taxon>
        <taxon>Syngnathiformes</taxon>
        <taxon>Syngnathoidei</taxon>
        <taxon>Syngnathidae</taxon>
        <taxon>Hippocampus</taxon>
    </lineage>
</organism>
<dbReference type="PANTHER" id="PTHR24025:SF23">
    <property type="entry name" value="NEURAL-CADHERIN"/>
    <property type="match status" value="1"/>
</dbReference>
<dbReference type="STRING" id="109280.ENSHCOP00000005116"/>
<dbReference type="GO" id="GO:0005509">
    <property type="term" value="F:calcium ion binding"/>
    <property type="evidence" value="ECO:0007669"/>
    <property type="project" value="UniProtKB-UniRule"/>
</dbReference>
<dbReference type="PROSITE" id="PS00232">
    <property type="entry name" value="CADHERIN_1"/>
    <property type="match status" value="2"/>
</dbReference>
<protein>
    <recommendedName>
        <fullName evidence="9">Cadherin domain-containing protein</fullName>
    </recommendedName>
</protein>
<dbReference type="Gene3D" id="2.60.40.60">
    <property type="entry name" value="Cadherins"/>
    <property type="match status" value="2"/>
</dbReference>
<keyword evidence="2" id="KW-0812">Transmembrane</keyword>
<dbReference type="AlphaFoldDB" id="A0A3Q2XXH9"/>
<keyword evidence="5" id="KW-0130">Cell adhesion</keyword>
<evidence type="ECO:0000256" key="7">
    <source>
        <dbReference type="ARBA" id="ARBA00023136"/>
    </source>
</evidence>
<dbReference type="GO" id="GO:0009653">
    <property type="term" value="P:anatomical structure morphogenesis"/>
    <property type="evidence" value="ECO:0007669"/>
    <property type="project" value="UniProtKB-ARBA"/>
</dbReference>
<dbReference type="InterPro" id="IPR050971">
    <property type="entry name" value="Cadherin-domain_protein"/>
</dbReference>
<evidence type="ECO:0000256" key="8">
    <source>
        <dbReference type="PROSITE-ProRule" id="PRU00043"/>
    </source>
</evidence>
<evidence type="ECO:0000313" key="10">
    <source>
        <dbReference type="Ensembl" id="ENSHCOP00000005116.1"/>
    </source>
</evidence>
<evidence type="ECO:0000256" key="6">
    <source>
        <dbReference type="ARBA" id="ARBA00022989"/>
    </source>
</evidence>
<dbReference type="GeneTree" id="ENSGT00940000164636"/>
<dbReference type="GO" id="GO:0007156">
    <property type="term" value="P:homophilic cell adhesion via plasma membrane adhesion molecules"/>
    <property type="evidence" value="ECO:0007669"/>
    <property type="project" value="InterPro"/>
</dbReference>
<sequence length="263" mass="28995">MAPSAVVMVTIVDCNDNAPVFASTEYHVEVSENSHTGTSLVQVNATDPDMGVNSVLRYEIISGNTRGCFKLDPESGLLTVNTSLDYEEVCQYNLTIRVSDGDDSTEDRKVAFTVVFITVLDENDNSPYFLFPTMNCSVPENLPAFTHVCAIRGLDRDVGAFGQLTYSILSSCFVVDFGGVERKESAMAVDPQTGDVHTQQTLDYEHESEYCLVVEARDKGNRASTVRVHISVKGADEFSPLRLFTLFHIIKLSWLSSFQSFGS</sequence>
<dbReference type="Ensembl" id="ENSHCOT00000005916.1">
    <property type="protein sequence ID" value="ENSHCOP00000005116.1"/>
    <property type="gene ID" value="ENSHCOG00000006716.1"/>
</dbReference>
<dbReference type="GO" id="GO:0005911">
    <property type="term" value="C:cell-cell junction"/>
    <property type="evidence" value="ECO:0007669"/>
    <property type="project" value="TreeGrafter"/>
</dbReference>
<dbReference type="PRINTS" id="PR00205">
    <property type="entry name" value="CADHERIN"/>
</dbReference>
<dbReference type="GO" id="GO:0005886">
    <property type="term" value="C:plasma membrane"/>
    <property type="evidence" value="ECO:0007669"/>
    <property type="project" value="InterPro"/>
</dbReference>
<evidence type="ECO:0000256" key="2">
    <source>
        <dbReference type="ARBA" id="ARBA00022692"/>
    </source>
</evidence>
<evidence type="ECO:0000259" key="9">
    <source>
        <dbReference type="PROSITE" id="PS50268"/>
    </source>
</evidence>
<evidence type="ECO:0000256" key="1">
    <source>
        <dbReference type="ARBA" id="ARBA00004370"/>
    </source>
</evidence>
<keyword evidence="3" id="KW-0677">Repeat</keyword>
<dbReference type="PANTHER" id="PTHR24025">
    <property type="entry name" value="DESMOGLEIN FAMILY MEMBER"/>
    <property type="match status" value="1"/>
</dbReference>
<dbReference type="InterPro" id="IPR020894">
    <property type="entry name" value="Cadherin_CS"/>
</dbReference>
<dbReference type="SUPFAM" id="SSF49313">
    <property type="entry name" value="Cadherin-like"/>
    <property type="match status" value="2"/>
</dbReference>
<keyword evidence="11" id="KW-1185">Reference proteome</keyword>
<proteinExistence type="predicted"/>
<dbReference type="InterPro" id="IPR015919">
    <property type="entry name" value="Cadherin-like_sf"/>
</dbReference>
<dbReference type="FunFam" id="2.60.40.60:FF:000020">
    <property type="entry name" value="Dachsous cadherin-related 1b"/>
    <property type="match status" value="1"/>
</dbReference>
<name>A0A3Q2XXH9_HIPCM</name>
<dbReference type="SMART" id="SM00112">
    <property type="entry name" value="CA"/>
    <property type="match status" value="2"/>
</dbReference>
<keyword evidence="6" id="KW-1133">Transmembrane helix</keyword>
<evidence type="ECO:0000313" key="11">
    <source>
        <dbReference type="Proteomes" id="UP000264820"/>
    </source>
</evidence>
<dbReference type="InterPro" id="IPR002126">
    <property type="entry name" value="Cadherin-like_dom"/>
</dbReference>
<dbReference type="FunFam" id="2.60.40.60:FF:000140">
    <property type="entry name" value="Dachsous cadherin-related 1"/>
    <property type="match status" value="1"/>
</dbReference>
<dbReference type="Proteomes" id="UP000264820">
    <property type="component" value="Unplaced"/>
</dbReference>
<dbReference type="Pfam" id="PF00028">
    <property type="entry name" value="Cadherin"/>
    <property type="match status" value="2"/>
</dbReference>